<feature type="transmembrane region" description="Helical" evidence="4">
    <location>
        <begin position="90"/>
        <end position="109"/>
    </location>
</feature>
<dbReference type="InterPro" id="IPR018357">
    <property type="entry name" value="Hexapep_transf_CS"/>
</dbReference>
<dbReference type="InterPro" id="IPR045304">
    <property type="entry name" value="LbH_SAT"/>
</dbReference>
<evidence type="ECO:0000256" key="4">
    <source>
        <dbReference type="SAM" id="Phobius"/>
    </source>
</evidence>
<protein>
    <submittedName>
        <fullName evidence="5">Serine O-acetyltransferase</fullName>
        <ecNumber evidence="5">2.3.1.30</ecNumber>
    </submittedName>
</protein>
<keyword evidence="6" id="KW-1185">Reference proteome</keyword>
<name>A0ABW5KMF5_9SPHI</name>
<proteinExistence type="predicted"/>
<dbReference type="Gene3D" id="2.160.10.10">
    <property type="entry name" value="Hexapeptide repeat proteins"/>
    <property type="match status" value="1"/>
</dbReference>
<evidence type="ECO:0000256" key="1">
    <source>
        <dbReference type="ARBA" id="ARBA00022679"/>
    </source>
</evidence>
<dbReference type="GO" id="GO:0009001">
    <property type="term" value="F:serine O-acetyltransferase activity"/>
    <property type="evidence" value="ECO:0007669"/>
    <property type="project" value="UniProtKB-EC"/>
</dbReference>
<dbReference type="InterPro" id="IPR011004">
    <property type="entry name" value="Trimer_LpxA-like_sf"/>
</dbReference>
<reference evidence="6" key="1">
    <citation type="journal article" date="2019" name="Int. J. Syst. Evol. Microbiol.">
        <title>The Global Catalogue of Microorganisms (GCM) 10K type strain sequencing project: providing services to taxonomists for standard genome sequencing and annotation.</title>
        <authorList>
            <consortium name="The Broad Institute Genomics Platform"/>
            <consortium name="The Broad Institute Genome Sequencing Center for Infectious Disease"/>
            <person name="Wu L."/>
            <person name="Ma J."/>
        </authorList>
    </citation>
    <scope>NUCLEOTIDE SEQUENCE [LARGE SCALE GENOMIC DNA]</scope>
    <source>
        <strain evidence="6">KCTC 42662</strain>
    </source>
</reference>
<accession>A0ABW5KMF5</accession>
<dbReference type="RefSeq" id="WP_380905840.1">
    <property type="nucleotide sequence ID" value="NZ_JBHUEG010000012.1"/>
</dbReference>
<dbReference type="EC" id="2.3.1.30" evidence="5"/>
<dbReference type="SUPFAM" id="SSF51161">
    <property type="entry name" value="Trimeric LpxA-like enzymes"/>
    <property type="match status" value="1"/>
</dbReference>
<keyword evidence="4" id="KW-0472">Membrane</keyword>
<keyword evidence="4" id="KW-1133">Transmembrane helix</keyword>
<organism evidence="5 6">
    <name type="scientific">Sphingobacterium suaedae</name>
    <dbReference type="NCBI Taxonomy" id="1686402"/>
    <lineage>
        <taxon>Bacteria</taxon>
        <taxon>Pseudomonadati</taxon>
        <taxon>Bacteroidota</taxon>
        <taxon>Sphingobacteriia</taxon>
        <taxon>Sphingobacteriales</taxon>
        <taxon>Sphingobacteriaceae</taxon>
        <taxon>Sphingobacterium</taxon>
    </lineage>
</organism>
<comment type="caution">
    <text evidence="5">The sequence shown here is derived from an EMBL/GenBank/DDBJ whole genome shotgun (WGS) entry which is preliminary data.</text>
</comment>
<keyword evidence="4" id="KW-0812">Transmembrane</keyword>
<evidence type="ECO:0000313" key="5">
    <source>
        <dbReference type="EMBL" id="MFD2549523.1"/>
    </source>
</evidence>
<evidence type="ECO:0000256" key="3">
    <source>
        <dbReference type="ARBA" id="ARBA00023315"/>
    </source>
</evidence>
<gene>
    <name evidence="5" type="ORF">ACFSR5_17875</name>
</gene>
<keyword evidence="1 5" id="KW-0808">Transferase</keyword>
<keyword evidence="2" id="KW-0677">Repeat</keyword>
<sequence>MYRKRMQDLKNKHGQPCAVKLKDYINGDRMDYYSFFSKGFLLDFLFQTEQFWLRRFVKSLRKEEYFTFIRPNSIFRFYYRRKKNIYGRKLGFFIPAGCFGSGLKIYHYGSVIVNPKARIGKNCTVHGNCCIGSKGTLVEEAPRIGDQVDIGQGAQVLGNITIADGVKIGAGAVVVHSVPEPNVTVVGIPAKITNSNQ</sequence>
<evidence type="ECO:0000313" key="6">
    <source>
        <dbReference type="Proteomes" id="UP001597545"/>
    </source>
</evidence>
<dbReference type="PROSITE" id="PS00101">
    <property type="entry name" value="HEXAPEP_TRANSFERASES"/>
    <property type="match status" value="1"/>
</dbReference>
<dbReference type="Proteomes" id="UP001597545">
    <property type="component" value="Unassembled WGS sequence"/>
</dbReference>
<dbReference type="EMBL" id="JBHULR010000015">
    <property type="protein sequence ID" value="MFD2549523.1"/>
    <property type="molecule type" value="Genomic_DNA"/>
</dbReference>
<dbReference type="PANTHER" id="PTHR42811">
    <property type="entry name" value="SERINE ACETYLTRANSFERASE"/>
    <property type="match status" value="1"/>
</dbReference>
<keyword evidence="3 5" id="KW-0012">Acyltransferase</keyword>
<evidence type="ECO:0000256" key="2">
    <source>
        <dbReference type="ARBA" id="ARBA00022737"/>
    </source>
</evidence>
<dbReference type="CDD" id="cd03354">
    <property type="entry name" value="LbH_SAT"/>
    <property type="match status" value="1"/>
</dbReference>